<protein>
    <submittedName>
        <fullName evidence="1">Phage tail assembly chaperone</fullName>
    </submittedName>
</protein>
<gene>
    <name evidence="1" type="ORF">EOW66_16175</name>
</gene>
<evidence type="ECO:0000313" key="2">
    <source>
        <dbReference type="Proteomes" id="UP000288071"/>
    </source>
</evidence>
<comment type="caution">
    <text evidence="1">The sequence shown here is derived from an EMBL/GenBank/DDBJ whole genome shotgun (WGS) entry which is preliminary data.</text>
</comment>
<keyword evidence="2" id="KW-1185">Reference proteome</keyword>
<dbReference type="InterPro" id="IPR011739">
    <property type="entry name" value="GTA_rcc01693"/>
</dbReference>
<dbReference type="NCBIfam" id="TIGR02216">
    <property type="entry name" value="phage_TIGR02216"/>
    <property type="match status" value="1"/>
</dbReference>
<name>A0A443LLM3_9RHOB</name>
<dbReference type="Pfam" id="PF09550">
    <property type="entry name" value="Phage_TAC_6"/>
    <property type="match status" value="1"/>
</dbReference>
<reference evidence="1 2" key="1">
    <citation type="submission" date="2019-01" db="EMBL/GenBank/DDBJ databases">
        <title>Sinorhodobacter populi sp. nov. isolated from the symptomatic bark tissue of Populus euramericana canker.</title>
        <authorList>
            <person name="Xu G."/>
        </authorList>
    </citation>
    <scope>NUCLEOTIDE SEQUENCE [LARGE SCALE GENOMIC DNA]</scope>
    <source>
        <strain evidence="1 2">CGMCC 1.12963</strain>
    </source>
</reference>
<dbReference type="Proteomes" id="UP000288071">
    <property type="component" value="Unassembled WGS sequence"/>
</dbReference>
<dbReference type="EMBL" id="SAVA01000010">
    <property type="protein sequence ID" value="RWR50091.1"/>
    <property type="molecule type" value="Genomic_DNA"/>
</dbReference>
<dbReference type="InterPro" id="IPR019056">
    <property type="entry name" value="Phage_TAC_6"/>
</dbReference>
<reference evidence="2" key="2">
    <citation type="submission" date="2019-01" db="EMBL/GenBank/DDBJ databases">
        <title>Sinorhodobacter populi sp. nov. isolated from the symptomatic bark tissue of Populus euramericana canker.</title>
        <authorList>
            <person name="Li Y."/>
        </authorList>
    </citation>
    <scope>NUCLEOTIDE SEQUENCE [LARGE SCALE GENOMIC DNA]</scope>
    <source>
        <strain evidence="2">CGMCC 1.12963</strain>
    </source>
</reference>
<dbReference type="AlphaFoldDB" id="A0A443LLM3"/>
<evidence type="ECO:0000313" key="1">
    <source>
        <dbReference type="EMBL" id="RWR50091.1"/>
    </source>
</evidence>
<organism evidence="1 2">
    <name type="scientific">Paenirhodobacter huangdaonensis</name>
    <dbReference type="NCBI Taxonomy" id="2501515"/>
    <lineage>
        <taxon>Bacteria</taxon>
        <taxon>Pseudomonadati</taxon>
        <taxon>Pseudomonadota</taxon>
        <taxon>Alphaproteobacteria</taxon>
        <taxon>Rhodobacterales</taxon>
        <taxon>Rhodobacter group</taxon>
        <taxon>Paenirhodobacter</taxon>
    </lineage>
</organism>
<accession>A0A443LLM3</accession>
<sequence>MRAGLRGLGLRPREFWALTPAELALMLGEGAARAPLTRAGLAALAARWPDVPGKPKREGDADGQP</sequence>
<proteinExistence type="predicted"/>